<dbReference type="Gene3D" id="3.40.50.410">
    <property type="entry name" value="von Willebrand factor, type A domain"/>
    <property type="match status" value="1"/>
</dbReference>
<dbReference type="Pfam" id="PF20504">
    <property type="entry name" value="IntS14_C"/>
    <property type="match status" value="1"/>
</dbReference>
<accession>A0ABN7T157</accession>
<organism evidence="3 4">
    <name type="scientific">Oikopleura dioica</name>
    <name type="common">Tunicate</name>
    <dbReference type="NCBI Taxonomy" id="34765"/>
    <lineage>
        <taxon>Eukaryota</taxon>
        <taxon>Metazoa</taxon>
        <taxon>Chordata</taxon>
        <taxon>Tunicata</taxon>
        <taxon>Appendicularia</taxon>
        <taxon>Copelata</taxon>
        <taxon>Oikopleuridae</taxon>
        <taxon>Oikopleura</taxon>
    </lineage>
</organism>
<reference evidence="3 4" key="1">
    <citation type="submission" date="2021-04" db="EMBL/GenBank/DDBJ databases">
        <authorList>
            <person name="Bliznina A."/>
        </authorList>
    </citation>
    <scope>NUCLEOTIDE SEQUENCE [LARGE SCALE GENOMIC DNA]</scope>
</reference>
<evidence type="ECO:0000256" key="1">
    <source>
        <dbReference type="SAM" id="MobiDB-lite"/>
    </source>
</evidence>
<dbReference type="Proteomes" id="UP001158576">
    <property type="component" value="Chromosome 2"/>
</dbReference>
<gene>
    <name evidence="3" type="ORF">OKIOD_LOCUS14482</name>
</gene>
<feature type="domain" description="Integrator complex subunit 14 C-terminal" evidence="2">
    <location>
        <begin position="601"/>
        <end position="640"/>
    </location>
</feature>
<feature type="compositionally biased region" description="Polar residues" evidence="1">
    <location>
        <begin position="1"/>
        <end position="15"/>
    </location>
</feature>
<dbReference type="InterPro" id="IPR036465">
    <property type="entry name" value="vWFA_dom_sf"/>
</dbReference>
<evidence type="ECO:0000313" key="4">
    <source>
        <dbReference type="Proteomes" id="UP001158576"/>
    </source>
</evidence>
<keyword evidence="4" id="KW-1185">Reference proteome</keyword>
<dbReference type="PANTHER" id="PTHR13532:SF3">
    <property type="entry name" value="INTEGRATOR COMPLEX SUBUNIT 14"/>
    <property type="match status" value="1"/>
</dbReference>
<dbReference type="PANTHER" id="PTHR13532">
    <property type="match status" value="1"/>
</dbReference>
<dbReference type="InterPro" id="IPR019377">
    <property type="entry name" value="NADH_UbQ_OxRdtase_su10"/>
</dbReference>
<protein>
    <submittedName>
        <fullName evidence="3">Oidioi.mRNA.OKI2018_I69.chr2.g5717.t1.cds</fullName>
    </submittedName>
</protein>
<proteinExistence type="predicted"/>
<dbReference type="InterPro" id="IPR039841">
    <property type="entry name" value="INTS14"/>
</dbReference>
<feature type="region of interest" description="Disordered" evidence="1">
    <location>
        <begin position="1"/>
        <end position="35"/>
    </location>
</feature>
<dbReference type="SUPFAM" id="SSF53300">
    <property type="entry name" value="vWA-like"/>
    <property type="match status" value="1"/>
</dbReference>
<dbReference type="Pfam" id="PF10249">
    <property type="entry name" value="NDUFB10"/>
    <property type="match status" value="1"/>
</dbReference>
<name>A0ABN7T157_OIKDI</name>
<evidence type="ECO:0000313" key="3">
    <source>
        <dbReference type="EMBL" id="CAG5111405.1"/>
    </source>
</evidence>
<sequence>MTRGTESGDQRNVASAANLGGSWKPGDDAARTQGHVAYGPCEDPIKQEARDANFADIVTLPILPEPQQNPLTAGMNMWRSGEFSAYALKDRILGFWRWANQNNTNGEKWFHEARRRVPGVWECSTNDRACIYEAEMQFKKDREVDRMVLQVLEDRLRSCWNAQGSLWGDRDMNTEKCNELAMFKRQADMNYAAKYRNLNHWGVQSTKALMKQKNRFIEKRWLERQGKSFDEIQNMMHEPLSQAFFYDMWKWTMTVTRVLVLIDDTISMAGIHPETNRSFLDMAKSIASDFLDALAESRFDVHIIAQTIFLDSDIDPPRSAFNRDWIQMKKNIENITMSTERSCNLDAIIKASRLLAGNDDEQPGHLVCLTDGNVFYPRKEFPKMLNKFTCMPATLHIRSLGPKPKIDPVTSLVKVVDKTIANGKRASIKRVAANEVDTAARRLFVDEFAPMTTKLVLGKLSSEMVLHPRPPGVLDQTNIMSILGFIPIKHLSGPPIDSNHQIIPEAINQEEPHLVILLIHSLLQLPKADRKVALVKIGDRYGLLHAQEKDESHKWLTFSLFFPGDTPLPWMVVYGDNAAKQDYPLVDDFAKRRSYATPTIVWSKDNWIIADLQKAARVAKKLPDKQVAFYKEIYMLTTEAANYKDSKPKATEEITHCIRQLKIILAAINDEDDRKMHELENYTITPMSSG</sequence>
<dbReference type="EMBL" id="OU015567">
    <property type="protein sequence ID" value="CAG5111405.1"/>
    <property type="molecule type" value="Genomic_DNA"/>
</dbReference>
<dbReference type="InterPro" id="IPR046471">
    <property type="entry name" value="IntS14_C"/>
</dbReference>
<evidence type="ECO:0000259" key="2">
    <source>
        <dbReference type="Pfam" id="PF20504"/>
    </source>
</evidence>